<evidence type="ECO:0000256" key="11">
    <source>
        <dbReference type="ARBA" id="ARBA00044912"/>
    </source>
</evidence>
<evidence type="ECO:0000256" key="15">
    <source>
        <dbReference type="ARBA" id="ARBA00045018"/>
    </source>
</evidence>
<sequence>MSTSWYNNWRYKYLFLFFLSSLRLLSINCVLMPNGIEDTIIKVMGVTTAEYDLLFSVTAWPNIVLCLVGGVLIDRLVGLRLGLLIVVSCVLLGQIVWGIGGLVDNYFIMLAGRFLLGAGNELVVVIDNAFKAIWFKEDLPLAISIDIAFSRIGGTLAILLPQLIYDNLTTFHSPTFRLGVTLLTAAGLMIIGLTFSLTVFFMDYKREKQVEKTPKSITGHKSSILKNVKQFSVLFWLSTAINSAYFPVLHSIVGNAQDFFMQKYGLSIEMANLANSLLFGGAIIFIPIAGFLTTKIGFRLYWLLSSLLMTSLPALLLFMFSNGDSYIPFIAGILYSLSYSIIGPSVTALPAFIINKECITTAYGIQKSLFNASFSLIAYVTGLTIDTLGYFVLQGLFTHCIIFCIDLTLIMIFIDVASKKPKLNISGLWLRKNTGSTS</sequence>
<evidence type="ECO:0000256" key="1">
    <source>
        <dbReference type="ARBA" id="ARBA00044876"/>
    </source>
</evidence>
<comment type="catalytic activity">
    <reaction evidence="10">
        <text>L-arginyl-glycine(out) = L-arginyl-glycine(in)</text>
        <dbReference type="Rhea" id="RHEA:79391"/>
        <dbReference type="ChEBI" id="CHEBI:229955"/>
    </reaction>
</comment>
<evidence type="ECO:0000256" key="9">
    <source>
        <dbReference type="ARBA" id="ARBA00044900"/>
    </source>
</evidence>
<comment type="catalytic activity">
    <reaction evidence="8">
        <text>L-arginyl-L-alpha-amino acid(out) = L-arginyl-L-alpha-amino acid(in)</text>
        <dbReference type="Rhea" id="RHEA:79371"/>
        <dbReference type="ChEBI" id="CHEBI:84315"/>
    </reaction>
</comment>
<evidence type="ECO:0000256" key="6">
    <source>
        <dbReference type="ARBA" id="ARBA00044893"/>
    </source>
</evidence>
<dbReference type="KEGG" id="aqu:105315184"/>
<evidence type="ECO:0000256" key="3">
    <source>
        <dbReference type="ARBA" id="ARBA00044881"/>
    </source>
</evidence>
<dbReference type="PANTHER" id="PTHR23512">
    <property type="entry name" value="MAJOR FACILITATOR SUPERFAMILY DOMAIN-CONTAINING PROTEIN 1"/>
    <property type="match status" value="1"/>
</dbReference>
<dbReference type="InterPro" id="IPR052187">
    <property type="entry name" value="MFSD1"/>
</dbReference>
<accession>A0AAN0IR07</accession>
<dbReference type="RefSeq" id="XP_011408033.1">
    <property type="nucleotide sequence ID" value="XM_011409731.1"/>
</dbReference>
<feature type="transmembrane region" description="Helical" evidence="18">
    <location>
        <begin position="369"/>
        <end position="390"/>
    </location>
</feature>
<organism evidence="20 21">
    <name type="scientific">Amphimedon queenslandica</name>
    <name type="common">Sponge</name>
    <dbReference type="NCBI Taxonomy" id="400682"/>
    <lineage>
        <taxon>Eukaryota</taxon>
        <taxon>Metazoa</taxon>
        <taxon>Porifera</taxon>
        <taxon>Demospongiae</taxon>
        <taxon>Heteroscleromorpha</taxon>
        <taxon>Haplosclerida</taxon>
        <taxon>Niphatidae</taxon>
        <taxon>Amphimedon</taxon>
    </lineage>
</organism>
<comment type="catalytic activity">
    <reaction evidence="12">
        <text>L-alanyl-L-lysine(out) = L-alanyl-L-lysine(in)</text>
        <dbReference type="Rhea" id="RHEA:79415"/>
        <dbReference type="ChEBI" id="CHEBI:192470"/>
    </reaction>
</comment>
<feature type="transmembrane region" description="Helical" evidence="18">
    <location>
        <begin position="53"/>
        <end position="74"/>
    </location>
</feature>
<feature type="transmembrane region" description="Helical" evidence="18">
    <location>
        <begin position="300"/>
        <end position="320"/>
    </location>
</feature>
<dbReference type="InterPro" id="IPR036259">
    <property type="entry name" value="MFS_trans_sf"/>
</dbReference>
<protein>
    <recommendedName>
        <fullName evidence="14">Lysosomal dipeptide transporter MFSD1</fullName>
    </recommendedName>
    <alternativeName>
        <fullName evidence="15">Major facilitator superfamily domain-containing protein 1</fullName>
    </alternativeName>
</protein>
<dbReference type="InterPro" id="IPR011701">
    <property type="entry name" value="MFS"/>
</dbReference>
<comment type="catalytic activity">
    <reaction evidence="9">
        <text>L-lysyl-L-lysine(out) = L-lysyl-L-lysine(in)</text>
        <dbReference type="Rhea" id="RHEA:79403"/>
        <dbReference type="ChEBI" id="CHEBI:229956"/>
    </reaction>
</comment>
<keyword evidence="18" id="KW-0812">Transmembrane</keyword>
<evidence type="ECO:0000256" key="14">
    <source>
        <dbReference type="ARBA" id="ARBA00044985"/>
    </source>
</evidence>
<comment type="catalytic activity">
    <reaction evidence="1">
        <text>L-lysyl-L-alanine(out) = L-lysyl-L-alanine(in)</text>
        <dbReference type="Rhea" id="RHEA:79399"/>
        <dbReference type="ChEBI" id="CHEBI:229954"/>
    </reaction>
</comment>
<dbReference type="PANTHER" id="PTHR23512:SF5">
    <property type="entry name" value="MAJOR FACILITATOR SUPERFAMILY DOMAIN-CONTAINING PROTEIN 1"/>
    <property type="match status" value="1"/>
</dbReference>
<comment type="catalytic activity">
    <reaction evidence="2">
        <text>L-histidyl-glycine(out) = L-histidyl-glycine(in)</text>
        <dbReference type="Rhea" id="RHEA:79395"/>
        <dbReference type="ChEBI" id="CHEBI:229957"/>
    </reaction>
</comment>
<evidence type="ECO:0000313" key="21">
    <source>
        <dbReference type="Proteomes" id="UP000007879"/>
    </source>
</evidence>
<dbReference type="AlphaFoldDB" id="A0AAN0IR07"/>
<feature type="transmembrane region" description="Helical" evidence="18">
    <location>
        <begin position="396"/>
        <end position="414"/>
    </location>
</feature>
<evidence type="ECO:0000256" key="4">
    <source>
        <dbReference type="ARBA" id="ARBA00044884"/>
    </source>
</evidence>
<comment type="subunit">
    <text evidence="17">Homodimer. Interacts with lysosomal protein GLMP (via lumenal domain); the interaction starts while both proteins are still in the endoplasmic reticulum and is required for stabilization of MFSD1 in lysosomes but has no direct effect on its targeting to lysosomes or transporter activity.</text>
</comment>
<evidence type="ECO:0000256" key="10">
    <source>
        <dbReference type="ARBA" id="ARBA00044903"/>
    </source>
</evidence>
<feature type="transmembrane region" description="Helical" evidence="18">
    <location>
        <begin position="326"/>
        <end position="349"/>
    </location>
</feature>
<comment type="function">
    <text evidence="16">Lysosomal dipeptide uniporter that selectively exports lysine, arginine or histidine-containing dipeptides with a net positive charge from the lysosome lumen into the cytosol. Could play a role in a specific type of protein O-glycosylation indirectly regulating macrophages migration and tissue invasion. Also essential for liver homeostasis.</text>
</comment>
<comment type="catalytic activity">
    <reaction evidence="6">
        <text>L-alpha-aminoacyl-L-lysine(out) = L-alpha-aminoacyl-L-lysine(in)</text>
        <dbReference type="Rhea" id="RHEA:79383"/>
        <dbReference type="ChEBI" id="CHEBI:229966"/>
    </reaction>
</comment>
<dbReference type="GO" id="GO:0022857">
    <property type="term" value="F:transmembrane transporter activity"/>
    <property type="evidence" value="ECO:0007669"/>
    <property type="project" value="InterPro"/>
</dbReference>
<evidence type="ECO:0000256" key="8">
    <source>
        <dbReference type="ARBA" id="ARBA00044899"/>
    </source>
</evidence>
<proteinExistence type="predicted"/>
<keyword evidence="18" id="KW-0472">Membrane</keyword>
<evidence type="ECO:0000256" key="12">
    <source>
        <dbReference type="ARBA" id="ARBA00044919"/>
    </source>
</evidence>
<name>A0AAN0IR07_AMPQE</name>
<evidence type="ECO:0000256" key="16">
    <source>
        <dbReference type="ARBA" id="ARBA00045709"/>
    </source>
</evidence>
<feature type="transmembrane region" description="Helical" evidence="18">
    <location>
        <begin position="180"/>
        <end position="202"/>
    </location>
</feature>
<reference evidence="21" key="1">
    <citation type="journal article" date="2010" name="Nature">
        <title>The Amphimedon queenslandica genome and the evolution of animal complexity.</title>
        <authorList>
            <person name="Srivastava M."/>
            <person name="Simakov O."/>
            <person name="Chapman J."/>
            <person name="Fahey B."/>
            <person name="Gauthier M.E."/>
            <person name="Mitros T."/>
            <person name="Richards G.S."/>
            <person name="Conaco C."/>
            <person name="Dacre M."/>
            <person name="Hellsten U."/>
            <person name="Larroux C."/>
            <person name="Putnam N.H."/>
            <person name="Stanke M."/>
            <person name="Adamska M."/>
            <person name="Darling A."/>
            <person name="Degnan S.M."/>
            <person name="Oakley T.H."/>
            <person name="Plachetzki D.C."/>
            <person name="Zhai Y."/>
            <person name="Adamski M."/>
            <person name="Calcino A."/>
            <person name="Cummins S.F."/>
            <person name="Goodstein D.M."/>
            <person name="Harris C."/>
            <person name="Jackson D.J."/>
            <person name="Leys S.P."/>
            <person name="Shu S."/>
            <person name="Woodcroft B.J."/>
            <person name="Vervoort M."/>
            <person name="Kosik K.S."/>
            <person name="Manning G."/>
            <person name="Degnan B.M."/>
            <person name="Rokhsar D.S."/>
        </authorList>
    </citation>
    <scope>NUCLEOTIDE SEQUENCE [LARGE SCALE GENOMIC DNA]</scope>
</reference>
<evidence type="ECO:0000256" key="5">
    <source>
        <dbReference type="ARBA" id="ARBA00044891"/>
    </source>
</evidence>
<feature type="signal peptide" evidence="19">
    <location>
        <begin position="1"/>
        <end position="29"/>
    </location>
</feature>
<evidence type="ECO:0000256" key="13">
    <source>
        <dbReference type="ARBA" id="ARBA00044924"/>
    </source>
</evidence>
<comment type="catalytic activity">
    <reaction evidence="11">
        <text>L-histidyl-L-alpha-amino acid(out) = L-histidyl-L-alpha-amino acid(in)</text>
        <dbReference type="Rhea" id="RHEA:79379"/>
        <dbReference type="ChEBI" id="CHEBI:229964"/>
    </reaction>
</comment>
<dbReference type="Gene3D" id="1.20.1250.20">
    <property type="entry name" value="MFS general substrate transporter like domains"/>
    <property type="match status" value="2"/>
</dbReference>
<dbReference type="SUPFAM" id="SSF103473">
    <property type="entry name" value="MFS general substrate transporter"/>
    <property type="match status" value="1"/>
</dbReference>
<feature type="transmembrane region" description="Helical" evidence="18">
    <location>
        <begin position="139"/>
        <end position="160"/>
    </location>
</feature>
<comment type="catalytic activity">
    <reaction evidence="4">
        <text>L-alpha-aminoacyl-L-histidine(out) = L-alpha-aminoacyl-L-histidine(in)</text>
        <dbReference type="Rhea" id="RHEA:79375"/>
        <dbReference type="ChEBI" id="CHEBI:229967"/>
    </reaction>
</comment>
<comment type="catalytic activity">
    <reaction evidence="5">
        <text>L-lysyl-L-alpha-amino acid(out) = L-lysyl-L-alpha-amino acid(in)</text>
        <dbReference type="Rhea" id="RHEA:79387"/>
        <dbReference type="ChEBI" id="CHEBI:229965"/>
    </reaction>
</comment>
<keyword evidence="21" id="KW-1185">Reference proteome</keyword>
<comment type="catalytic activity">
    <reaction evidence="13">
        <text>L-lysyl-glycine(out) = L-lysyl-glycine(in)</text>
        <dbReference type="Rhea" id="RHEA:79407"/>
        <dbReference type="ChEBI" id="CHEBI:191202"/>
    </reaction>
</comment>
<dbReference type="Proteomes" id="UP000007879">
    <property type="component" value="Unassembled WGS sequence"/>
</dbReference>
<feature type="transmembrane region" description="Helical" evidence="18">
    <location>
        <begin position="106"/>
        <end position="127"/>
    </location>
</feature>
<evidence type="ECO:0000313" key="20">
    <source>
        <dbReference type="EnsemblMetazoa" id="XP_011408033.1"/>
    </source>
</evidence>
<feature type="chain" id="PRO_5042848227" description="Lysosomal dipeptide transporter MFSD1" evidence="19">
    <location>
        <begin position="30"/>
        <end position="438"/>
    </location>
</feature>
<feature type="transmembrane region" description="Helical" evidence="18">
    <location>
        <begin position="81"/>
        <end position="100"/>
    </location>
</feature>
<dbReference type="GeneID" id="105315184"/>
<dbReference type="EnsemblMetazoa" id="XM_011409731.1">
    <property type="protein sequence ID" value="XP_011408033.1"/>
    <property type="gene ID" value="LOC105315184"/>
</dbReference>
<feature type="transmembrane region" description="Helical" evidence="18">
    <location>
        <begin position="273"/>
        <end position="293"/>
    </location>
</feature>
<feature type="transmembrane region" description="Helical" evidence="18">
    <location>
        <begin position="231"/>
        <end position="253"/>
    </location>
</feature>
<evidence type="ECO:0000256" key="17">
    <source>
        <dbReference type="ARBA" id="ARBA00046376"/>
    </source>
</evidence>
<reference evidence="20" key="2">
    <citation type="submission" date="2024-06" db="UniProtKB">
        <authorList>
            <consortium name="EnsemblMetazoa"/>
        </authorList>
    </citation>
    <scope>IDENTIFICATION</scope>
</reference>
<keyword evidence="18" id="KW-1133">Transmembrane helix</keyword>
<keyword evidence="19" id="KW-0732">Signal</keyword>
<dbReference type="Pfam" id="PF07690">
    <property type="entry name" value="MFS_1"/>
    <property type="match status" value="1"/>
</dbReference>
<evidence type="ECO:0000256" key="19">
    <source>
        <dbReference type="SAM" id="SignalP"/>
    </source>
</evidence>
<evidence type="ECO:0000256" key="2">
    <source>
        <dbReference type="ARBA" id="ARBA00044878"/>
    </source>
</evidence>
<evidence type="ECO:0000256" key="7">
    <source>
        <dbReference type="ARBA" id="ARBA00044898"/>
    </source>
</evidence>
<comment type="catalytic activity">
    <reaction evidence="3">
        <text>L-alpha-aminoacyl-L-arginine(out) = L-alpha-aminoacyl-L-arginine(in)</text>
        <dbReference type="Rhea" id="RHEA:79367"/>
        <dbReference type="ChEBI" id="CHEBI:229968"/>
    </reaction>
</comment>
<comment type="catalytic activity">
    <reaction evidence="7">
        <text>L-aspartyl-L-lysine(out) = L-aspartyl-L-lysine(in)</text>
        <dbReference type="Rhea" id="RHEA:79411"/>
        <dbReference type="ChEBI" id="CHEBI:229953"/>
    </reaction>
</comment>
<evidence type="ECO:0000256" key="18">
    <source>
        <dbReference type="SAM" id="Phobius"/>
    </source>
</evidence>